<evidence type="ECO:0000256" key="3">
    <source>
        <dbReference type="SAM" id="Phobius"/>
    </source>
</evidence>
<keyword evidence="3" id="KW-0812">Transmembrane</keyword>
<keyword evidence="1" id="KW-0378">Hydrolase</keyword>
<keyword evidence="3" id="KW-0472">Membrane</keyword>
<dbReference type="PANTHER" id="PTHR43156:SF9">
    <property type="entry name" value="HAMP DOMAIN-CONTAINING PROTEIN"/>
    <property type="match status" value="1"/>
</dbReference>
<dbReference type="InterPro" id="IPR036457">
    <property type="entry name" value="PPM-type-like_dom_sf"/>
</dbReference>
<keyword evidence="3" id="KW-1133">Transmembrane helix</keyword>
<dbReference type="InterPro" id="IPR001932">
    <property type="entry name" value="PPM-type_phosphatase-like_dom"/>
</dbReference>
<protein>
    <submittedName>
        <fullName evidence="5">Serine phosphatase RsbU</fullName>
    </submittedName>
</protein>
<dbReference type="RefSeq" id="WP_002695487.1">
    <property type="nucleotide sequence ID" value="NZ_AAWS01000008.1"/>
</dbReference>
<dbReference type="Pfam" id="PF07228">
    <property type="entry name" value="SpoIIE"/>
    <property type="match status" value="1"/>
</dbReference>
<evidence type="ECO:0000313" key="6">
    <source>
        <dbReference type="Proteomes" id="UP000004095"/>
    </source>
</evidence>
<feature type="coiled-coil region" evidence="2">
    <location>
        <begin position="335"/>
        <end position="365"/>
    </location>
</feature>
<evidence type="ECO:0000313" key="5">
    <source>
        <dbReference type="EMBL" id="EAY29983.1"/>
    </source>
</evidence>
<dbReference type="Gene3D" id="3.60.40.10">
    <property type="entry name" value="PPM-type phosphatase domain"/>
    <property type="match status" value="1"/>
</dbReference>
<dbReference type="InterPro" id="IPR052016">
    <property type="entry name" value="Bact_Sigma-Reg"/>
</dbReference>
<keyword evidence="6" id="KW-1185">Reference proteome</keyword>
<name>A1ZHH6_MICM2</name>
<feature type="domain" description="PPM-type phosphatase" evidence="4">
    <location>
        <begin position="417"/>
        <end position="614"/>
    </location>
</feature>
<dbReference type="GO" id="GO:0016791">
    <property type="term" value="F:phosphatase activity"/>
    <property type="evidence" value="ECO:0007669"/>
    <property type="project" value="TreeGrafter"/>
</dbReference>
<dbReference type="SUPFAM" id="SSF48452">
    <property type="entry name" value="TPR-like"/>
    <property type="match status" value="1"/>
</dbReference>
<evidence type="ECO:0000256" key="2">
    <source>
        <dbReference type="SAM" id="Coils"/>
    </source>
</evidence>
<dbReference type="AlphaFoldDB" id="A1ZHH6"/>
<gene>
    <name evidence="5" type="ORF">M23134_05316</name>
</gene>
<dbReference type="Proteomes" id="UP000004095">
    <property type="component" value="Unassembled WGS sequence"/>
</dbReference>
<reference evidence="5 6" key="1">
    <citation type="submission" date="2007-01" db="EMBL/GenBank/DDBJ databases">
        <authorList>
            <person name="Haygood M."/>
            <person name="Podell S."/>
            <person name="Anderson C."/>
            <person name="Hopkinson B."/>
            <person name="Roe K."/>
            <person name="Barbeau K."/>
            <person name="Gaasterland T."/>
            <person name="Ferriera S."/>
            <person name="Johnson J."/>
            <person name="Kravitz S."/>
            <person name="Beeson K."/>
            <person name="Sutton G."/>
            <person name="Rogers Y.-H."/>
            <person name="Friedman R."/>
            <person name="Frazier M."/>
            <person name="Venter J.C."/>
        </authorList>
    </citation>
    <scope>NUCLEOTIDE SEQUENCE [LARGE SCALE GENOMIC DNA]</scope>
    <source>
        <strain evidence="5 6">ATCC 23134</strain>
    </source>
</reference>
<feature type="transmembrane region" description="Helical" evidence="3">
    <location>
        <begin position="299"/>
        <end position="318"/>
    </location>
</feature>
<dbReference type="InterPro" id="IPR011990">
    <property type="entry name" value="TPR-like_helical_dom_sf"/>
</dbReference>
<organism evidence="5 6">
    <name type="scientific">Microscilla marina ATCC 23134</name>
    <dbReference type="NCBI Taxonomy" id="313606"/>
    <lineage>
        <taxon>Bacteria</taxon>
        <taxon>Pseudomonadati</taxon>
        <taxon>Bacteroidota</taxon>
        <taxon>Cytophagia</taxon>
        <taxon>Cytophagales</taxon>
        <taxon>Microscillaceae</taxon>
        <taxon>Microscilla</taxon>
    </lineage>
</organism>
<dbReference type="PANTHER" id="PTHR43156">
    <property type="entry name" value="STAGE II SPORULATION PROTEIN E-RELATED"/>
    <property type="match status" value="1"/>
</dbReference>
<evidence type="ECO:0000259" key="4">
    <source>
        <dbReference type="Pfam" id="PF07228"/>
    </source>
</evidence>
<sequence length="633" mass="72761">MINKLLGVLFAIVLPFLPAMVEAQSHKINSLKILVDASKKDNNQVDVLNKLGGLLQKSSPSAAESYTKRALGLAMDISYTTGMAMAYTNLGDLSASFRDDYLAAAKYYEKAYDIYRELYRNNAIDKWQVYRFLTENAIPTYNTLREKKKGRYRKARKYYQKLYVEFTDYLTFLATSTKDKLSSKEYELKDKDVELRAKERELLAKQTKLKAIDKRLKSAGIKLQQREIAQKLLELAKDSLSDSLFIAESIRLKLADSLVIKELEIKNNQLKLKDGALQLLKQRQKLDRLELDKARQRTLISSITVGLVLLLVLAFVLYRNNRIQKHTNALLTVQRNQLKERNFEIEQQNEEIRNKNEQIGSKNKKITESINYAQRIQQAILPDQTLIKTVLPQSFIYYRPYQIVSGDFYWFGVVDKKVVYAAIDCTGHGVPGAFMSMVGSALLNEIVNQKQVTEPDLILKNLHIGIRDSLRQKDTLNQDGMDMAMIVIDTVTQQLHFAGAKNPLVYIQQGELHTIKGDRYPIGDVVINKDERTFTKHTIALDHTTVCYMFSDGYQDQFGGPEKRKFMGKRLRQMLLDHHQLDFEKQKAVYEQTLLDWIGKGAQIDDVLLIGFKFDEHVSQQVLKLNQTNSTIE</sequence>
<accession>A1ZHH6</accession>
<evidence type="ECO:0000256" key="1">
    <source>
        <dbReference type="ARBA" id="ARBA00022801"/>
    </source>
</evidence>
<dbReference type="EMBL" id="AAWS01000008">
    <property type="protein sequence ID" value="EAY29983.1"/>
    <property type="molecule type" value="Genomic_DNA"/>
</dbReference>
<comment type="caution">
    <text evidence="5">The sequence shown here is derived from an EMBL/GenBank/DDBJ whole genome shotgun (WGS) entry which is preliminary data.</text>
</comment>
<dbReference type="eggNOG" id="COG2208">
    <property type="taxonomic scope" value="Bacteria"/>
</dbReference>
<dbReference type="Gene3D" id="1.25.40.10">
    <property type="entry name" value="Tetratricopeptide repeat domain"/>
    <property type="match status" value="1"/>
</dbReference>
<keyword evidence="2" id="KW-0175">Coiled coil</keyword>
<proteinExistence type="predicted"/>
<dbReference type="OrthoDB" id="1119265at2"/>